<dbReference type="Proteomes" id="UP000663828">
    <property type="component" value="Unassembled WGS sequence"/>
</dbReference>
<name>A0A816FXP3_ADIRI</name>
<organism evidence="1 2">
    <name type="scientific">Adineta ricciae</name>
    <name type="common">Rotifer</name>
    <dbReference type="NCBI Taxonomy" id="249248"/>
    <lineage>
        <taxon>Eukaryota</taxon>
        <taxon>Metazoa</taxon>
        <taxon>Spiralia</taxon>
        <taxon>Gnathifera</taxon>
        <taxon>Rotifera</taxon>
        <taxon>Eurotatoria</taxon>
        <taxon>Bdelloidea</taxon>
        <taxon>Adinetida</taxon>
        <taxon>Adinetidae</taxon>
        <taxon>Adineta</taxon>
    </lineage>
</organism>
<evidence type="ECO:0000313" key="2">
    <source>
        <dbReference type="Proteomes" id="UP000663828"/>
    </source>
</evidence>
<dbReference type="AlphaFoldDB" id="A0A816FXP3"/>
<reference evidence="1" key="1">
    <citation type="submission" date="2021-02" db="EMBL/GenBank/DDBJ databases">
        <authorList>
            <person name="Nowell W R."/>
        </authorList>
    </citation>
    <scope>NUCLEOTIDE SEQUENCE</scope>
</reference>
<gene>
    <name evidence="1" type="ORF">XAT740_LOCUS58045</name>
</gene>
<evidence type="ECO:0000313" key="1">
    <source>
        <dbReference type="EMBL" id="CAF1667456.1"/>
    </source>
</evidence>
<sequence>MQNLIKKGASFPITVMLSESHGTGNIVHWMNYFKEKYKETFGFRNTFPKPPIIHSDRALVFLLAAIEVFNFDETMARTNQNDRFKMLLSLLSQMADKMNKEPDKANDVLKNVTVTSKIQCQSDLDKNAYENDENDLPLGEEDAVLQIESPFNELFTRIYEECKETLKVYDEPQWNNLPNNPLFSAAYLTRLLKLYMPTEPIWSNLLLGNFTSRYGYNSNFATVPCCCHTGRTTGVSESRMRVLKEAI</sequence>
<comment type="caution">
    <text evidence="1">The sequence shown here is derived from an EMBL/GenBank/DDBJ whole genome shotgun (WGS) entry which is preliminary data.</text>
</comment>
<dbReference type="EMBL" id="CAJNOR010012405">
    <property type="protein sequence ID" value="CAF1667456.1"/>
    <property type="molecule type" value="Genomic_DNA"/>
</dbReference>
<proteinExistence type="predicted"/>
<accession>A0A816FXP3</accession>
<keyword evidence="2" id="KW-1185">Reference proteome</keyword>
<protein>
    <submittedName>
        <fullName evidence="1">Uncharacterized protein</fullName>
    </submittedName>
</protein>